<dbReference type="InterPro" id="IPR010982">
    <property type="entry name" value="Lambda_DNA-bd_dom_sf"/>
</dbReference>
<evidence type="ECO:0000256" key="2">
    <source>
        <dbReference type="SAM" id="MobiDB-lite"/>
    </source>
</evidence>
<dbReference type="Proteomes" id="UP000199701">
    <property type="component" value="Unassembled WGS sequence"/>
</dbReference>
<name>A0A1I0R7G6_9FIRM</name>
<accession>A0A1I0R7G6</accession>
<proteinExistence type="predicted"/>
<dbReference type="STRING" id="99656.SAMN05421659_11291"/>
<reference evidence="5 6" key="1">
    <citation type="submission" date="2016-10" db="EMBL/GenBank/DDBJ databases">
        <authorList>
            <person name="de Groot N.N."/>
        </authorList>
    </citation>
    <scope>NUCLEOTIDE SEQUENCE [LARGE SCALE GENOMIC DNA]</scope>
    <source>
        <strain evidence="5 6">DSM 9179</strain>
    </source>
</reference>
<feature type="transmembrane region" description="Helical" evidence="3">
    <location>
        <begin position="139"/>
        <end position="157"/>
    </location>
</feature>
<keyword evidence="3" id="KW-0812">Transmembrane</keyword>
<feature type="compositionally biased region" description="Basic and acidic residues" evidence="2">
    <location>
        <begin position="71"/>
        <end position="86"/>
    </location>
</feature>
<dbReference type="InterPro" id="IPR001387">
    <property type="entry name" value="Cro/C1-type_HTH"/>
</dbReference>
<evidence type="ECO:0000313" key="5">
    <source>
        <dbReference type="EMBL" id="SEW36425.1"/>
    </source>
</evidence>
<dbReference type="SMART" id="SM00530">
    <property type="entry name" value="HTH_XRE"/>
    <property type="match status" value="1"/>
</dbReference>
<dbReference type="PANTHER" id="PTHR46558:SF13">
    <property type="entry name" value="HTH-TYPE TRANSCRIPTIONAL REGULATOR IMMR"/>
    <property type="match status" value="1"/>
</dbReference>
<evidence type="ECO:0000256" key="3">
    <source>
        <dbReference type="SAM" id="Phobius"/>
    </source>
</evidence>
<dbReference type="EMBL" id="FOJI01000012">
    <property type="protein sequence ID" value="SEW36425.1"/>
    <property type="molecule type" value="Genomic_DNA"/>
</dbReference>
<evidence type="ECO:0000259" key="4">
    <source>
        <dbReference type="PROSITE" id="PS50943"/>
    </source>
</evidence>
<gene>
    <name evidence="5" type="ORF">SAMN05421659_11291</name>
</gene>
<dbReference type="GO" id="GO:0003677">
    <property type="term" value="F:DNA binding"/>
    <property type="evidence" value="ECO:0007669"/>
    <property type="project" value="UniProtKB-KW"/>
</dbReference>
<dbReference type="RefSeq" id="WP_092455450.1">
    <property type="nucleotide sequence ID" value="NZ_FOJI01000012.1"/>
</dbReference>
<keyword evidence="3" id="KW-0472">Membrane</keyword>
<evidence type="ECO:0000313" key="6">
    <source>
        <dbReference type="Proteomes" id="UP000199701"/>
    </source>
</evidence>
<dbReference type="Gene3D" id="1.10.260.40">
    <property type="entry name" value="lambda repressor-like DNA-binding domains"/>
    <property type="match status" value="1"/>
</dbReference>
<sequence length="189" mass="21462">MTLGEKILKQRNKNGYSQEQLAEKITVSRQAVSKWELDQSTPDLECVIQLSNIFGVSIDYLAKNEIESETGEQHCNAEEKSPKEEQSGNDNSKVKSRSTVFNKVPFPFVIPVFIISNMFGMHSGWNWFGKGEPNAPQRFPYPIIVGVIYTVLCLCGIINWHPGWILFLTIPVYYLLATYIGVKKITEVE</sequence>
<dbReference type="SUPFAM" id="SSF47413">
    <property type="entry name" value="lambda repressor-like DNA-binding domains"/>
    <property type="match status" value="1"/>
</dbReference>
<dbReference type="OrthoDB" id="9801008at2"/>
<evidence type="ECO:0000256" key="1">
    <source>
        <dbReference type="ARBA" id="ARBA00023125"/>
    </source>
</evidence>
<dbReference type="PANTHER" id="PTHR46558">
    <property type="entry name" value="TRACRIPTIONAL REGULATORY PROTEIN-RELATED-RELATED"/>
    <property type="match status" value="1"/>
</dbReference>
<dbReference type="AlphaFoldDB" id="A0A1I0R7G6"/>
<keyword evidence="3" id="KW-1133">Transmembrane helix</keyword>
<dbReference type="PROSITE" id="PS50943">
    <property type="entry name" value="HTH_CROC1"/>
    <property type="match status" value="1"/>
</dbReference>
<feature type="domain" description="HTH cro/C1-type" evidence="4">
    <location>
        <begin position="7"/>
        <end position="61"/>
    </location>
</feature>
<organism evidence="5 6">
    <name type="scientific">[Clostridium] fimetarium</name>
    <dbReference type="NCBI Taxonomy" id="99656"/>
    <lineage>
        <taxon>Bacteria</taxon>
        <taxon>Bacillati</taxon>
        <taxon>Bacillota</taxon>
        <taxon>Clostridia</taxon>
        <taxon>Lachnospirales</taxon>
        <taxon>Lachnospiraceae</taxon>
    </lineage>
</organism>
<keyword evidence="1" id="KW-0238">DNA-binding</keyword>
<keyword evidence="6" id="KW-1185">Reference proteome</keyword>
<feature type="transmembrane region" description="Helical" evidence="3">
    <location>
        <begin position="164"/>
        <end position="182"/>
    </location>
</feature>
<dbReference type="Pfam" id="PF01381">
    <property type="entry name" value="HTH_3"/>
    <property type="match status" value="1"/>
</dbReference>
<protein>
    <submittedName>
        <fullName evidence="5">Transcriptional regulator, contains XRE-family HTH domain</fullName>
    </submittedName>
</protein>
<feature type="region of interest" description="Disordered" evidence="2">
    <location>
        <begin position="71"/>
        <end position="94"/>
    </location>
</feature>
<dbReference type="CDD" id="cd00093">
    <property type="entry name" value="HTH_XRE"/>
    <property type="match status" value="1"/>
</dbReference>
<feature type="transmembrane region" description="Helical" evidence="3">
    <location>
        <begin position="100"/>
        <end position="119"/>
    </location>
</feature>